<dbReference type="Gene3D" id="3.40.50.720">
    <property type="entry name" value="NAD(P)-binding Rossmann-like Domain"/>
    <property type="match status" value="1"/>
</dbReference>
<dbReference type="Pfam" id="PF00745">
    <property type="entry name" value="GlutR_dimer"/>
    <property type="match status" value="1"/>
</dbReference>
<keyword evidence="4 8" id="KW-0521">NADP</keyword>
<sequence length="529" mass="59808">MSYFIIGSNYELADTSFSSKVAFSNEKMTQLHHELLAHGLADCALIISTCNRSEVFVYKRSVTNVSEWSAQISNAVLKIHNLRYIDLNKFYAKVDLEAIKHLFKVACGLDSLILGEPQITGQIKDAMTFTEKFYQTGGIKVPSEFHRLIDETFACAKEVRTKTTIGKYAVSIAYMACQIARRELPKDTSTKIVLVGASQTNLLLARHLVRNGLTDINIVNRSLDNAKSFVEELGAGSYYSLNDLKEVLTGSALVFSSTSSDSFILDYDLINACQQANGYKTCLYFDLAIPNDIDPAIQNISGVRLFNRDNLQHMVEENKHKRVLAVDDSLPIINKYINRYQEQNRILQGNDIIVEYRNLVNQHRVNLLNEAKNALQRGEDLENVLETFSTALTNKILHTPTLIMASFIKNGQTCELNTIQDFIDRNDRESFSEVLEDTLNKDIFKNRCCKEGTNSPCCNLSPVKVDNFVDMFSTNKCPFQNHQDISLHGLVVPMDVDYYANQELNQLVQVCDDHLVESQVGKVIFKEKK</sequence>
<comment type="pathway">
    <text evidence="1 8 9">Porphyrin-containing compound metabolism; protoporphyrin-IX biosynthesis; 5-aminolevulinate from L-glutamyl-tRNA(Glu): step 1/2.</text>
</comment>
<comment type="domain">
    <text evidence="8">Possesses an unusual extended V-shaped dimeric structure with each monomer consisting of three distinct domains arranged along a curved 'spinal' alpha-helix. The N-terminal catalytic domain specifically recognizes the glutamate moiety of the substrate. The second domain is the NADPH-binding domain, and the third C-terminal domain is responsible for dimerization.</text>
</comment>
<evidence type="ECO:0000256" key="2">
    <source>
        <dbReference type="ARBA" id="ARBA00005916"/>
    </source>
</evidence>
<evidence type="ECO:0000259" key="12">
    <source>
        <dbReference type="Pfam" id="PF05201"/>
    </source>
</evidence>
<keyword evidence="6 8" id="KW-0627">Porphyrin biosynthesis</keyword>
<dbReference type="InterPro" id="IPR000343">
    <property type="entry name" value="4pyrrol_synth_GluRdtase"/>
</dbReference>
<dbReference type="HAMAP" id="MF_00087">
    <property type="entry name" value="Glu_tRNA_reductase"/>
    <property type="match status" value="1"/>
</dbReference>
<dbReference type="Pfam" id="PF05201">
    <property type="entry name" value="GlutR_N"/>
    <property type="match status" value="1"/>
</dbReference>
<dbReference type="NCBIfam" id="TIGR01035">
    <property type="entry name" value="hemA"/>
    <property type="match status" value="1"/>
</dbReference>
<feature type="binding site" evidence="8">
    <location>
        <begin position="49"/>
        <end position="52"/>
    </location>
    <ligand>
        <name>substrate</name>
    </ligand>
</feature>
<feature type="site" description="Important for activity" evidence="8">
    <location>
        <position position="101"/>
    </location>
</feature>
<dbReference type="InterPro" id="IPR036291">
    <property type="entry name" value="NAD(P)-bd_dom_sf"/>
</dbReference>
<evidence type="ECO:0000256" key="3">
    <source>
        <dbReference type="ARBA" id="ARBA00012970"/>
    </source>
</evidence>
<evidence type="ECO:0000256" key="4">
    <source>
        <dbReference type="ARBA" id="ARBA00022857"/>
    </source>
</evidence>
<dbReference type="OrthoDB" id="110209at2"/>
<protein>
    <recommendedName>
        <fullName evidence="3 8">Glutamyl-tRNA reductase</fullName>
        <shortName evidence="8">GluTR</shortName>
        <ecNumber evidence="3 8">1.2.1.70</ecNumber>
    </recommendedName>
</protein>
<dbReference type="Pfam" id="PF01488">
    <property type="entry name" value="Shikimate_DH"/>
    <property type="match status" value="1"/>
</dbReference>
<comment type="similarity">
    <text evidence="2 8 9">Belongs to the glutamyl-tRNA reductase family.</text>
</comment>
<dbReference type="InterPro" id="IPR036453">
    <property type="entry name" value="GluRdtase_dimer_dom_sf"/>
</dbReference>
<evidence type="ECO:0000313" key="13">
    <source>
        <dbReference type="EMBL" id="RIY32521.1"/>
    </source>
</evidence>
<comment type="catalytic activity">
    <reaction evidence="7 8 9">
        <text>(S)-4-amino-5-oxopentanoate + tRNA(Glu) + NADP(+) = L-glutamyl-tRNA(Glu) + NADPH + H(+)</text>
        <dbReference type="Rhea" id="RHEA:12344"/>
        <dbReference type="Rhea" id="RHEA-COMP:9663"/>
        <dbReference type="Rhea" id="RHEA-COMP:9680"/>
        <dbReference type="ChEBI" id="CHEBI:15378"/>
        <dbReference type="ChEBI" id="CHEBI:57501"/>
        <dbReference type="ChEBI" id="CHEBI:57783"/>
        <dbReference type="ChEBI" id="CHEBI:58349"/>
        <dbReference type="ChEBI" id="CHEBI:78442"/>
        <dbReference type="ChEBI" id="CHEBI:78520"/>
        <dbReference type="EC" id="1.2.1.70"/>
    </reaction>
</comment>
<keyword evidence="14" id="KW-1185">Reference proteome</keyword>
<feature type="domain" description="Quinate/shikimate 5-dehydrogenase/glutamyl-tRNA reductase" evidence="11">
    <location>
        <begin position="179"/>
        <end position="313"/>
    </location>
</feature>
<dbReference type="AlphaFoldDB" id="A0A3A1Y4Y6"/>
<evidence type="ECO:0000259" key="10">
    <source>
        <dbReference type="Pfam" id="PF00745"/>
    </source>
</evidence>
<dbReference type="InterPro" id="IPR036343">
    <property type="entry name" value="GluRdtase_N_sf"/>
</dbReference>
<evidence type="ECO:0000256" key="6">
    <source>
        <dbReference type="ARBA" id="ARBA00023244"/>
    </source>
</evidence>
<organism evidence="13 14">
    <name type="scientific">Psittacicella melopsittaci</name>
    <dbReference type="NCBI Taxonomy" id="2028576"/>
    <lineage>
        <taxon>Bacteria</taxon>
        <taxon>Pseudomonadati</taxon>
        <taxon>Pseudomonadota</taxon>
        <taxon>Gammaproteobacteria</taxon>
        <taxon>Pasteurellales</taxon>
        <taxon>Psittacicellaceae</taxon>
        <taxon>Psittacicella</taxon>
    </lineage>
</organism>
<evidence type="ECO:0000256" key="7">
    <source>
        <dbReference type="ARBA" id="ARBA00047464"/>
    </source>
</evidence>
<dbReference type="UniPathway" id="UPA00251">
    <property type="reaction ID" value="UER00316"/>
</dbReference>
<evidence type="ECO:0000259" key="11">
    <source>
        <dbReference type="Pfam" id="PF01488"/>
    </source>
</evidence>
<evidence type="ECO:0000313" key="14">
    <source>
        <dbReference type="Proteomes" id="UP000266258"/>
    </source>
</evidence>
<comment type="miscellaneous">
    <text evidence="8">During catalysis, the active site Cys acts as a nucleophile attacking the alpha-carbonyl group of tRNA-bound glutamate with the formation of a thioester intermediate between enzyme and glutamate, and the concomitant release of tRNA(Glu). The thioester intermediate is finally reduced by direct hydride transfer from NADPH, to form the product GSA.</text>
</comment>
<dbReference type="SUPFAM" id="SSF51735">
    <property type="entry name" value="NAD(P)-binding Rossmann-fold domains"/>
    <property type="match status" value="1"/>
</dbReference>
<feature type="domain" description="Tetrapyrrole biosynthesis glutamyl-tRNA reductase dimerisation" evidence="10">
    <location>
        <begin position="332"/>
        <end position="404"/>
    </location>
</feature>
<dbReference type="Proteomes" id="UP000266258">
    <property type="component" value="Unassembled WGS sequence"/>
</dbReference>
<dbReference type="PROSITE" id="PS00747">
    <property type="entry name" value="GLUTR"/>
    <property type="match status" value="1"/>
</dbReference>
<keyword evidence="5 8" id="KW-0560">Oxidoreductase</keyword>
<comment type="caution">
    <text evidence="13">The sequence shown here is derived from an EMBL/GenBank/DDBJ whole genome shotgun (WGS) entry which is preliminary data.</text>
</comment>
<dbReference type="RefSeq" id="WP_119497063.1">
    <property type="nucleotide sequence ID" value="NZ_NRJH01000034.1"/>
</dbReference>
<feature type="active site" description="Nucleophile" evidence="8">
    <location>
        <position position="50"/>
    </location>
</feature>
<dbReference type="SUPFAM" id="SSF69742">
    <property type="entry name" value="Glutamyl tRNA-reductase catalytic, N-terminal domain"/>
    <property type="match status" value="1"/>
</dbReference>
<dbReference type="EC" id="1.2.1.70" evidence="3 8"/>
<reference evidence="13 14" key="1">
    <citation type="submission" date="2017-08" db="EMBL/GenBank/DDBJ databases">
        <title>Reclassification of Bisgaard taxon 37 and 44.</title>
        <authorList>
            <person name="Christensen H."/>
        </authorList>
    </citation>
    <scope>NUCLEOTIDE SEQUENCE [LARGE SCALE GENOMIC DNA]</scope>
    <source>
        <strain evidence="13 14">B96_4</strain>
    </source>
</reference>
<dbReference type="EMBL" id="NRJH01000034">
    <property type="protein sequence ID" value="RIY32521.1"/>
    <property type="molecule type" value="Genomic_DNA"/>
</dbReference>
<dbReference type="InterPro" id="IPR015896">
    <property type="entry name" value="4pyrrol_synth_GluRdtase_dimer"/>
</dbReference>
<feature type="binding site" evidence="8">
    <location>
        <begin position="196"/>
        <end position="201"/>
    </location>
    <ligand>
        <name>NADP(+)</name>
        <dbReference type="ChEBI" id="CHEBI:58349"/>
    </ligand>
</feature>
<feature type="binding site" evidence="8">
    <location>
        <position position="111"/>
    </location>
    <ligand>
        <name>substrate</name>
    </ligand>
</feature>
<evidence type="ECO:0000256" key="9">
    <source>
        <dbReference type="RuleBase" id="RU000584"/>
    </source>
</evidence>
<feature type="binding site" evidence="8">
    <location>
        <position position="122"/>
    </location>
    <ligand>
        <name>substrate</name>
    </ligand>
</feature>
<dbReference type="PANTHER" id="PTHR43013">
    <property type="entry name" value="GLUTAMYL-TRNA REDUCTASE"/>
    <property type="match status" value="1"/>
</dbReference>
<dbReference type="InterPro" id="IPR018214">
    <property type="entry name" value="GluRdtase_CS"/>
</dbReference>
<dbReference type="GO" id="GO:0019353">
    <property type="term" value="P:protoporphyrinogen IX biosynthetic process from glutamate"/>
    <property type="evidence" value="ECO:0007669"/>
    <property type="project" value="TreeGrafter"/>
</dbReference>
<evidence type="ECO:0000256" key="5">
    <source>
        <dbReference type="ARBA" id="ARBA00023002"/>
    </source>
</evidence>
<feature type="domain" description="Glutamyl-tRNA reductase N-terminal" evidence="12">
    <location>
        <begin position="6"/>
        <end position="163"/>
    </location>
</feature>
<evidence type="ECO:0000256" key="1">
    <source>
        <dbReference type="ARBA" id="ARBA00005059"/>
    </source>
</evidence>
<dbReference type="PANTHER" id="PTHR43013:SF1">
    <property type="entry name" value="GLUTAMYL-TRNA REDUCTASE"/>
    <property type="match status" value="1"/>
</dbReference>
<feature type="binding site" evidence="8">
    <location>
        <begin position="116"/>
        <end position="118"/>
    </location>
    <ligand>
        <name>substrate</name>
    </ligand>
</feature>
<dbReference type="Gene3D" id="3.30.460.30">
    <property type="entry name" value="Glutamyl-tRNA reductase, N-terminal domain"/>
    <property type="match status" value="1"/>
</dbReference>
<evidence type="ECO:0000256" key="8">
    <source>
        <dbReference type="HAMAP-Rule" id="MF_00087"/>
    </source>
</evidence>
<name>A0A3A1Y4Y6_9GAMM</name>
<dbReference type="SUPFAM" id="SSF69075">
    <property type="entry name" value="Glutamyl tRNA-reductase dimerization domain"/>
    <property type="match status" value="1"/>
</dbReference>
<gene>
    <name evidence="8 13" type="primary">hemA</name>
    <name evidence="13" type="ORF">CJP74_04365</name>
</gene>
<proteinExistence type="inferred from homology"/>
<accession>A0A3A1Y4Y6</accession>
<comment type="subunit">
    <text evidence="8">Homodimer.</text>
</comment>
<dbReference type="InterPro" id="IPR015895">
    <property type="entry name" value="4pyrrol_synth_GluRdtase_N"/>
</dbReference>
<dbReference type="InterPro" id="IPR006151">
    <property type="entry name" value="Shikm_DH/Glu-tRNA_Rdtase"/>
</dbReference>
<dbReference type="GO" id="GO:0008883">
    <property type="term" value="F:glutamyl-tRNA reductase activity"/>
    <property type="evidence" value="ECO:0007669"/>
    <property type="project" value="UniProtKB-UniRule"/>
</dbReference>
<dbReference type="GO" id="GO:0050661">
    <property type="term" value="F:NADP binding"/>
    <property type="evidence" value="ECO:0007669"/>
    <property type="project" value="InterPro"/>
</dbReference>
<comment type="function">
    <text evidence="8">Catalyzes the NADPH-dependent reduction of glutamyl-tRNA(Glu) to glutamate 1-semialdehyde (GSA).</text>
</comment>